<dbReference type="Gene3D" id="3.40.630.20">
    <property type="entry name" value="Peptidase C15, pyroglutamyl peptidase I-like"/>
    <property type="match status" value="1"/>
</dbReference>
<keyword evidence="4" id="KW-0645">Protease</keyword>
<evidence type="ECO:0000256" key="1">
    <source>
        <dbReference type="ARBA" id="ARBA00006641"/>
    </source>
</evidence>
<evidence type="ECO:0000256" key="2">
    <source>
        <dbReference type="ARBA" id="ARBA00019191"/>
    </source>
</evidence>
<dbReference type="CDD" id="cd00501">
    <property type="entry name" value="Peptidase_C15"/>
    <property type="match status" value="1"/>
</dbReference>
<accession>A0A5B9M7X6</accession>
<dbReference type="InterPro" id="IPR036440">
    <property type="entry name" value="Peptidase_C15-like_sf"/>
</dbReference>
<dbReference type="PANTHER" id="PTHR23402">
    <property type="entry name" value="PROTEASE FAMILY C15 PYROGLUTAMYL-PEPTIDASE I-RELATED"/>
    <property type="match status" value="1"/>
</dbReference>
<keyword evidence="3" id="KW-0963">Cytoplasm</keyword>
<dbReference type="EMBL" id="CP036264">
    <property type="protein sequence ID" value="QEF96819.1"/>
    <property type="molecule type" value="Genomic_DNA"/>
</dbReference>
<evidence type="ECO:0000256" key="6">
    <source>
        <dbReference type="ARBA" id="ARBA00022807"/>
    </source>
</evidence>
<keyword evidence="5 9" id="KW-0378">Hydrolase</keyword>
<dbReference type="KEGG" id="smam:Mal15_08490"/>
<proteinExistence type="inferred from homology"/>
<evidence type="ECO:0000256" key="4">
    <source>
        <dbReference type="ARBA" id="ARBA00022670"/>
    </source>
</evidence>
<dbReference type="InterPro" id="IPR000816">
    <property type="entry name" value="Peptidase_C15"/>
</dbReference>
<comment type="similarity">
    <text evidence="1">Belongs to the peptidase C15 family.</text>
</comment>
<keyword evidence="6" id="KW-0788">Thiol protease</keyword>
<dbReference type="GO" id="GO:0016920">
    <property type="term" value="F:pyroglutamyl-peptidase activity"/>
    <property type="evidence" value="ECO:0007669"/>
    <property type="project" value="InterPro"/>
</dbReference>
<keyword evidence="10" id="KW-1185">Reference proteome</keyword>
<sequence length="211" mass="23120">MPQLPSPIRHLPWATATVTRILITAFEPYERWKENSSWLALVDLTSWYDGALEISTRRYPVDLPKLRELLEADLARDYDFAIHLGQSPGSAVIKLESVGLNLRTNGEPLLVDAPTAYRSTLDLEGCLQRLTGAGIPAQISHHAGTYLCNAALFLSQHYGEMMGRRTQSLFIHLPLTPGQVAADESALASMSTPMQSAAIALVAQHLAQSDS</sequence>
<protein>
    <recommendedName>
        <fullName evidence="2">Pyrrolidone-carboxylate peptidase</fullName>
    </recommendedName>
    <alternativeName>
        <fullName evidence="7">5-oxoprolyl-peptidase</fullName>
    </alternativeName>
    <alternativeName>
        <fullName evidence="8">Pyroglutamyl-peptidase I</fullName>
    </alternativeName>
</protein>
<dbReference type="InterPro" id="IPR016125">
    <property type="entry name" value="Peptidase_C15-like"/>
</dbReference>
<dbReference type="PANTHER" id="PTHR23402:SF1">
    <property type="entry name" value="PYROGLUTAMYL-PEPTIDASE I"/>
    <property type="match status" value="1"/>
</dbReference>
<organism evidence="9 10">
    <name type="scientific">Stieleria maiorica</name>
    <dbReference type="NCBI Taxonomy" id="2795974"/>
    <lineage>
        <taxon>Bacteria</taxon>
        <taxon>Pseudomonadati</taxon>
        <taxon>Planctomycetota</taxon>
        <taxon>Planctomycetia</taxon>
        <taxon>Pirellulales</taxon>
        <taxon>Pirellulaceae</taxon>
        <taxon>Stieleria</taxon>
    </lineage>
</organism>
<dbReference type="PIRSF" id="PIRSF015592">
    <property type="entry name" value="Prld-crbxl_pptds"/>
    <property type="match status" value="1"/>
</dbReference>
<dbReference type="GO" id="GO:0006508">
    <property type="term" value="P:proteolysis"/>
    <property type="evidence" value="ECO:0007669"/>
    <property type="project" value="UniProtKB-KW"/>
</dbReference>
<evidence type="ECO:0000313" key="10">
    <source>
        <dbReference type="Proteomes" id="UP000321353"/>
    </source>
</evidence>
<dbReference type="PRINTS" id="PR00706">
    <property type="entry name" value="PYROGLUPTASE"/>
</dbReference>
<dbReference type="GO" id="GO:0005829">
    <property type="term" value="C:cytosol"/>
    <property type="evidence" value="ECO:0007669"/>
    <property type="project" value="InterPro"/>
</dbReference>
<dbReference type="AlphaFoldDB" id="A0A5B9M7X6"/>
<name>A0A5B9M7X6_9BACT</name>
<evidence type="ECO:0000256" key="8">
    <source>
        <dbReference type="ARBA" id="ARBA00031559"/>
    </source>
</evidence>
<dbReference type="Proteomes" id="UP000321353">
    <property type="component" value="Chromosome"/>
</dbReference>
<reference evidence="9 10" key="1">
    <citation type="submission" date="2019-02" db="EMBL/GenBank/DDBJ databases">
        <title>Planctomycetal bacteria perform biofilm scaping via a novel small molecule.</title>
        <authorList>
            <person name="Jeske O."/>
            <person name="Boedeker C."/>
            <person name="Wiegand S."/>
            <person name="Breitling P."/>
            <person name="Kallscheuer N."/>
            <person name="Jogler M."/>
            <person name="Rohde M."/>
            <person name="Petersen J."/>
            <person name="Medema M.H."/>
            <person name="Surup F."/>
            <person name="Jogler C."/>
        </authorList>
    </citation>
    <scope>NUCLEOTIDE SEQUENCE [LARGE SCALE GENOMIC DNA]</scope>
    <source>
        <strain evidence="9 10">Mal15</strain>
    </source>
</reference>
<dbReference type="Pfam" id="PF01470">
    <property type="entry name" value="Peptidase_C15"/>
    <property type="match status" value="1"/>
</dbReference>
<dbReference type="SUPFAM" id="SSF53182">
    <property type="entry name" value="Pyrrolidone carboxyl peptidase (pyroglutamate aminopeptidase)"/>
    <property type="match status" value="1"/>
</dbReference>
<evidence type="ECO:0000256" key="5">
    <source>
        <dbReference type="ARBA" id="ARBA00022801"/>
    </source>
</evidence>
<evidence type="ECO:0000256" key="3">
    <source>
        <dbReference type="ARBA" id="ARBA00022490"/>
    </source>
</evidence>
<gene>
    <name evidence="9" type="primary">pcp</name>
    <name evidence="9" type="ORF">Mal15_08490</name>
</gene>
<evidence type="ECO:0000313" key="9">
    <source>
        <dbReference type="EMBL" id="QEF96819.1"/>
    </source>
</evidence>
<evidence type="ECO:0000256" key="7">
    <source>
        <dbReference type="ARBA" id="ARBA00030836"/>
    </source>
</evidence>